<reference evidence="1" key="1">
    <citation type="submission" date="2018-04" db="EMBL/GenBank/DDBJ databases">
        <title>Transcriptome assembly of Sipha flava.</title>
        <authorList>
            <person name="Scully E.D."/>
            <person name="Geib S.M."/>
            <person name="Palmer N.A."/>
            <person name="Koch K."/>
            <person name="Bradshaw J."/>
            <person name="Heng-Moss T."/>
            <person name="Sarath G."/>
        </authorList>
    </citation>
    <scope>NUCLEOTIDE SEQUENCE</scope>
</reference>
<name>A0A2S2QW93_9HEMI</name>
<protein>
    <recommendedName>
        <fullName evidence="2">DUF4806 domain-containing protein</fullName>
    </recommendedName>
</protein>
<evidence type="ECO:0008006" key="2">
    <source>
        <dbReference type="Google" id="ProtNLM"/>
    </source>
</evidence>
<sequence>MSKLNVSKSTKRRRFLEEVETVNFLIDNQLELDPQPSTSRDISVPSSNITSSMQSFRNDLVLDFSTNISDSDTDTDESVCKEITSEISEISLFHDEQSMLNSLAKWAVNHSITSKAFSSLLKILKNHVCFKHFPTDSRTVLKTNKLSPSNEIQTITPGIYYHFGIENGLKSFYDLRNFGEKINLVVGIDGLPLTKSSSSTFWPILGYACISNNKPNVFIIGLYWGKEKPKCSNLYLRQFVDELKSLFSNGIFTEFGTKYVILDAICCDLPARSFVMRTKNFNGYYSCSRCIIGGERINFTTCFLGTNFSKRTHIDFLN</sequence>
<dbReference type="PANTHER" id="PTHR33053">
    <property type="entry name" value="PROTEIN, PUTATIVE-RELATED"/>
    <property type="match status" value="1"/>
</dbReference>
<proteinExistence type="predicted"/>
<accession>A0A2S2QW93</accession>
<evidence type="ECO:0000313" key="1">
    <source>
        <dbReference type="EMBL" id="MBY82037.1"/>
    </source>
</evidence>
<dbReference type="EMBL" id="GGMS01012834">
    <property type="protein sequence ID" value="MBY82037.1"/>
    <property type="molecule type" value="Transcribed_RNA"/>
</dbReference>
<dbReference type="AlphaFoldDB" id="A0A2S2QW93"/>
<gene>
    <name evidence="1" type="ORF">g.49795</name>
</gene>
<organism evidence="1">
    <name type="scientific">Sipha flava</name>
    <name type="common">yellow sugarcane aphid</name>
    <dbReference type="NCBI Taxonomy" id="143950"/>
    <lineage>
        <taxon>Eukaryota</taxon>
        <taxon>Metazoa</taxon>
        <taxon>Ecdysozoa</taxon>
        <taxon>Arthropoda</taxon>
        <taxon>Hexapoda</taxon>
        <taxon>Insecta</taxon>
        <taxon>Pterygota</taxon>
        <taxon>Neoptera</taxon>
        <taxon>Paraneoptera</taxon>
        <taxon>Hemiptera</taxon>
        <taxon>Sternorrhyncha</taxon>
        <taxon>Aphidomorpha</taxon>
        <taxon>Aphidoidea</taxon>
        <taxon>Aphididae</taxon>
        <taxon>Sipha</taxon>
    </lineage>
</organism>
<dbReference type="OrthoDB" id="10015795at2759"/>